<dbReference type="Proteomes" id="UP000626109">
    <property type="component" value="Unassembled WGS sequence"/>
</dbReference>
<protein>
    <submittedName>
        <fullName evidence="2">Uncharacterized protein</fullName>
    </submittedName>
</protein>
<name>A0A813LED1_POLGL</name>
<feature type="compositionally biased region" description="Basic and acidic residues" evidence="1">
    <location>
        <begin position="36"/>
        <end position="73"/>
    </location>
</feature>
<evidence type="ECO:0000256" key="1">
    <source>
        <dbReference type="SAM" id="MobiDB-lite"/>
    </source>
</evidence>
<dbReference type="AlphaFoldDB" id="A0A813LED1"/>
<proteinExistence type="predicted"/>
<dbReference type="EMBL" id="CAJNNW010034041">
    <property type="protein sequence ID" value="CAE8721360.1"/>
    <property type="molecule type" value="Genomic_DNA"/>
</dbReference>
<comment type="caution">
    <text evidence="2">The sequence shown here is derived from an EMBL/GenBank/DDBJ whole genome shotgun (WGS) entry which is preliminary data.</text>
</comment>
<feature type="compositionally biased region" description="Basic residues" evidence="1">
    <location>
        <begin position="109"/>
        <end position="120"/>
    </location>
</feature>
<gene>
    <name evidence="2" type="ORF">PGLA2088_LOCUS41891</name>
</gene>
<feature type="region of interest" description="Disordered" evidence="1">
    <location>
        <begin position="1"/>
        <end position="145"/>
    </location>
</feature>
<organism evidence="2 3">
    <name type="scientific">Polarella glacialis</name>
    <name type="common">Dinoflagellate</name>
    <dbReference type="NCBI Taxonomy" id="89957"/>
    <lineage>
        <taxon>Eukaryota</taxon>
        <taxon>Sar</taxon>
        <taxon>Alveolata</taxon>
        <taxon>Dinophyceae</taxon>
        <taxon>Suessiales</taxon>
        <taxon>Suessiaceae</taxon>
        <taxon>Polarella</taxon>
    </lineage>
</organism>
<evidence type="ECO:0000313" key="3">
    <source>
        <dbReference type="Proteomes" id="UP000626109"/>
    </source>
</evidence>
<accession>A0A813LED1</accession>
<sequence length="192" mass="21281">MKLNFGGGTSVASEEQELFIVGLGCGEEDEEEAEDGESKERSDKEPEQAGLERHHQEDMEPDMHEEGGEHSGMEEEDESEDSYHAQTGPNPLKVVLRLANVSAAQTCSRQRRRKARHSSRSHPSCSSAAPPSVRESALPRQSPGTSTSIRCVVACRRWRNERAKACFKKCTLPAQTPQFLEAMLLCPSVWTN</sequence>
<reference evidence="2" key="1">
    <citation type="submission" date="2021-02" db="EMBL/GenBank/DDBJ databases">
        <authorList>
            <person name="Dougan E. K."/>
            <person name="Rhodes N."/>
            <person name="Thang M."/>
            <person name="Chan C."/>
        </authorList>
    </citation>
    <scope>NUCLEOTIDE SEQUENCE</scope>
</reference>
<feature type="compositionally biased region" description="Acidic residues" evidence="1">
    <location>
        <begin position="26"/>
        <end position="35"/>
    </location>
</feature>
<evidence type="ECO:0000313" key="2">
    <source>
        <dbReference type="EMBL" id="CAE8721360.1"/>
    </source>
</evidence>
<feature type="compositionally biased region" description="Low complexity" evidence="1">
    <location>
        <begin position="121"/>
        <end position="132"/>
    </location>
</feature>